<keyword evidence="1" id="KW-0812">Transmembrane</keyword>
<dbReference type="Proteomes" id="UP000265798">
    <property type="component" value="Unassembled WGS sequence"/>
</dbReference>
<dbReference type="EMBL" id="QHCS01000008">
    <property type="protein sequence ID" value="RHX83477.1"/>
    <property type="molecule type" value="Genomic_DNA"/>
</dbReference>
<reference evidence="4 5" key="1">
    <citation type="submission" date="2018-05" db="EMBL/GenBank/DDBJ databases">
        <title>Leptospira yasudae sp. nov. and Leptospira stimsonii sp. nov., two pathogenic species of the genus Leptospira isolated from environmental sources.</title>
        <authorList>
            <person name="Casanovas-Massana A."/>
            <person name="Hamond C."/>
            <person name="Santos L.A."/>
            <person name="Hacker K.P."/>
            <person name="Balassiano I."/>
            <person name="Medeiros M.A."/>
            <person name="Reis M.G."/>
            <person name="Ko A.I."/>
            <person name="Wunder E.A."/>
        </authorList>
    </citation>
    <scope>NUCLEOTIDE SEQUENCE [LARGE SCALE GENOMIC DNA]</scope>
    <source>
        <strain evidence="5">AMB6-RJ</strain>
        <strain evidence="4">Yale</strain>
    </source>
</reference>
<dbReference type="OrthoDB" id="338251at2"/>
<protein>
    <submittedName>
        <fullName evidence="3">Uncharacterized protein</fullName>
    </submittedName>
</protein>
<organism evidence="3 4">
    <name type="scientific">Leptospira stimsonii</name>
    <dbReference type="NCBI Taxonomy" id="2202203"/>
    <lineage>
        <taxon>Bacteria</taxon>
        <taxon>Pseudomonadati</taxon>
        <taxon>Spirochaetota</taxon>
        <taxon>Spirochaetia</taxon>
        <taxon>Leptospirales</taxon>
        <taxon>Leptospiraceae</taxon>
        <taxon>Leptospira</taxon>
    </lineage>
</organism>
<dbReference type="EMBL" id="QHCT01000004">
    <property type="protein sequence ID" value="RHX89121.1"/>
    <property type="molecule type" value="Genomic_DNA"/>
</dbReference>
<keyword evidence="1" id="KW-0472">Membrane</keyword>
<reference evidence="3" key="2">
    <citation type="journal article" date="2020" name="Int. J. Syst. Evol. Microbiol.">
        <title>Leptospira yasudae sp. nov. and Leptospira stimsonii sp. nov., two new species of the pathogenic group isolated from environmental sources.</title>
        <authorList>
            <person name="Casanovas-Massana A."/>
            <person name="Hamond C."/>
            <person name="Santos L.A."/>
            <person name="de Oliveira D."/>
            <person name="Hacker K.P."/>
            <person name="Balassiano I."/>
            <person name="Costa F."/>
            <person name="Medeiros M.A."/>
            <person name="Reis M.G."/>
            <person name="Ko A.I."/>
            <person name="Wunder E.A."/>
        </authorList>
    </citation>
    <scope>NUCLEOTIDE SEQUENCE</scope>
    <source>
        <strain evidence="2">AMB6-RJ</strain>
        <strain evidence="3">Yale</strain>
    </source>
</reference>
<comment type="caution">
    <text evidence="3">The sequence shown here is derived from an EMBL/GenBank/DDBJ whole genome shotgun (WGS) entry which is preliminary data.</text>
</comment>
<dbReference type="RefSeq" id="WP_118969286.1">
    <property type="nucleotide sequence ID" value="NZ_QHCS01000008.1"/>
</dbReference>
<evidence type="ECO:0000313" key="4">
    <source>
        <dbReference type="Proteomes" id="UP000265798"/>
    </source>
</evidence>
<keyword evidence="1" id="KW-1133">Transmembrane helix</keyword>
<feature type="transmembrane region" description="Helical" evidence="1">
    <location>
        <begin position="12"/>
        <end position="28"/>
    </location>
</feature>
<evidence type="ECO:0000256" key="1">
    <source>
        <dbReference type="SAM" id="Phobius"/>
    </source>
</evidence>
<evidence type="ECO:0000313" key="5">
    <source>
        <dbReference type="Proteomes" id="UP000266669"/>
    </source>
</evidence>
<gene>
    <name evidence="3" type="ORF">DLM75_14775</name>
    <name evidence="2" type="ORF">DLM78_20980</name>
</gene>
<sequence>MNQKNRLSHWKESIANLIVILFVLHWVWNCNNLPNDDDSFNRDNEKRVILQYLLLPPTDPIQSCVSSLQAAKTCLDQAPDLPTPLSEAGIVTLFSGSATLGTYQNYCTSLVNSATFVKFTARAKACLMDCNRSYWTNRNSAGTCNQSGLSQITGLSTGTFSCTKTCVSISGE</sequence>
<proteinExistence type="predicted"/>
<evidence type="ECO:0000313" key="3">
    <source>
        <dbReference type="EMBL" id="RHX89121.1"/>
    </source>
</evidence>
<evidence type="ECO:0000313" key="2">
    <source>
        <dbReference type="EMBL" id="RHX83477.1"/>
    </source>
</evidence>
<dbReference type="AlphaFoldDB" id="A0A396Z0S8"/>
<dbReference type="Proteomes" id="UP000266669">
    <property type="component" value="Unassembled WGS sequence"/>
</dbReference>
<accession>A0A396Z0S8</accession>
<name>A0A396Z0S8_9LEPT</name>